<dbReference type="RefSeq" id="WP_020644604.1">
    <property type="nucleotide sequence ID" value="NZ_QHHU01000041.1"/>
</dbReference>
<dbReference type="EMBL" id="QHHU01000041">
    <property type="protein sequence ID" value="RSM40186.1"/>
    <property type="molecule type" value="Genomic_DNA"/>
</dbReference>
<accession>A0A428WAR4</accession>
<evidence type="ECO:0000256" key="1">
    <source>
        <dbReference type="SAM" id="MobiDB-lite"/>
    </source>
</evidence>
<organism evidence="2 3">
    <name type="scientific">Amycolatopsis balhimycina DSM 5908</name>
    <dbReference type="NCBI Taxonomy" id="1081091"/>
    <lineage>
        <taxon>Bacteria</taxon>
        <taxon>Bacillati</taxon>
        <taxon>Actinomycetota</taxon>
        <taxon>Actinomycetes</taxon>
        <taxon>Pseudonocardiales</taxon>
        <taxon>Pseudonocardiaceae</taxon>
        <taxon>Amycolatopsis</taxon>
    </lineage>
</organism>
<comment type="caution">
    <text evidence="2">The sequence shown here is derived from an EMBL/GenBank/DDBJ whole genome shotgun (WGS) entry which is preliminary data.</text>
</comment>
<protein>
    <recommendedName>
        <fullName evidence="4">SCP1.201-like deaminase</fullName>
    </recommendedName>
</protein>
<dbReference type="Proteomes" id="UP000286716">
    <property type="component" value="Unassembled WGS sequence"/>
</dbReference>
<reference evidence="2 3" key="1">
    <citation type="submission" date="2018-05" db="EMBL/GenBank/DDBJ databases">
        <title>Evolution of GPA BGCs.</title>
        <authorList>
            <person name="Waglechner N."/>
            <person name="Wright G.D."/>
        </authorList>
    </citation>
    <scope>NUCLEOTIDE SEQUENCE [LARGE SCALE GENOMIC DNA]</scope>
    <source>
        <strain evidence="2 3">DSM 5908</strain>
    </source>
</reference>
<evidence type="ECO:0000313" key="2">
    <source>
        <dbReference type="EMBL" id="RSM40186.1"/>
    </source>
</evidence>
<proteinExistence type="predicted"/>
<sequence>MAGVTELVAAVRTALGKLSTASLTQAASLLEEAAQALSQTGSQQPEMTQAVGGLSTAAQGASEIAGLVGRASGALSGYLERLGATNPPDGGGDPAGTPTQPPAAAAPASAVPDGQRLTREQAEALQAGLPPPVVANSGVKTHGQWVDEHGQAHPIASGRDEDSARAWAILQERGIPVPAETTRVSDVEQKLAARMVHEGRKHLDVALNNRPCKGPYGCDTLVPVILPDGYSMTVHAPRYRKTFTGGAKPW</sequence>
<gene>
    <name evidence="2" type="ORF">DMA12_27595</name>
</gene>
<evidence type="ECO:0000313" key="3">
    <source>
        <dbReference type="Proteomes" id="UP000286716"/>
    </source>
</evidence>
<name>A0A428WAR4_AMYBA</name>
<feature type="region of interest" description="Disordered" evidence="1">
    <location>
        <begin position="80"/>
        <end position="114"/>
    </location>
</feature>
<dbReference type="OrthoDB" id="3370651at2"/>
<keyword evidence="3" id="KW-1185">Reference proteome</keyword>
<evidence type="ECO:0008006" key="4">
    <source>
        <dbReference type="Google" id="ProtNLM"/>
    </source>
</evidence>
<dbReference type="Pfam" id="PF14428">
    <property type="entry name" value="DddA-like"/>
    <property type="match status" value="1"/>
</dbReference>
<feature type="compositionally biased region" description="Low complexity" evidence="1">
    <location>
        <begin position="95"/>
        <end position="114"/>
    </location>
</feature>
<dbReference type="AlphaFoldDB" id="A0A428WAR4"/>
<dbReference type="InterPro" id="IPR032724">
    <property type="entry name" value="SCP1.201-like"/>
</dbReference>